<dbReference type="EnsemblMetazoa" id="LLOJ009632-RA">
    <property type="protein sequence ID" value="LLOJ009632-PA"/>
    <property type="gene ID" value="LLOJ009632"/>
</dbReference>
<sequence>MREYSPGVHWAIYAKHRAQCSPPQDPVRLSTATGIPGSPCSLISVVPLYTLSKKVWQVAKSVITHSNN</sequence>
<name>A0A1B0CX96_LUTLO</name>
<dbReference type="AlphaFoldDB" id="A0A1B0CX96"/>
<accession>A0A1B0CX96</accession>
<dbReference type="EMBL" id="AJWK01033464">
    <property type="status" value="NOT_ANNOTATED_CDS"/>
    <property type="molecule type" value="Genomic_DNA"/>
</dbReference>
<evidence type="ECO:0000313" key="2">
    <source>
        <dbReference type="Proteomes" id="UP000092461"/>
    </source>
</evidence>
<dbReference type="VEuPathDB" id="VectorBase:LLOJ009632"/>
<dbReference type="EMBL" id="AJWK01033466">
    <property type="status" value="NOT_ANNOTATED_CDS"/>
    <property type="molecule type" value="Genomic_DNA"/>
</dbReference>
<keyword evidence="2" id="KW-1185">Reference proteome</keyword>
<dbReference type="Proteomes" id="UP000092461">
    <property type="component" value="Unassembled WGS sequence"/>
</dbReference>
<evidence type="ECO:0000313" key="1">
    <source>
        <dbReference type="EnsemblMetazoa" id="LLOJ009632-PA"/>
    </source>
</evidence>
<organism evidence="1 2">
    <name type="scientific">Lutzomyia longipalpis</name>
    <name type="common">Sand fly</name>
    <dbReference type="NCBI Taxonomy" id="7200"/>
    <lineage>
        <taxon>Eukaryota</taxon>
        <taxon>Metazoa</taxon>
        <taxon>Ecdysozoa</taxon>
        <taxon>Arthropoda</taxon>
        <taxon>Hexapoda</taxon>
        <taxon>Insecta</taxon>
        <taxon>Pterygota</taxon>
        <taxon>Neoptera</taxon>
        <taxon>Endopterygota</taxon>
        <taxon>Diptera</taxon>
        <taxon>Nematocera</taxon>
        <taxon>Psychodoidea</taxon>
        <taxon>Psychodidae</taxon>
        <taxon>Lutzomyia</taxon>
        <taxon>Lutzomyia</taxon>
    </lineage>
</organism>
<protein>
    <submittedName>
        <fullName evidence="1">Uncharacterized protein</fullName>
    </submittedName>
</protein>
<dbReference type="EMBL" id="AJWK01033465">
    <property type="status" value="NOT_ANNOTATED_CDS"/>
    <property type="molecule type" value="Genomic_DNA"/>
</dbReference>
<reference evidence="1" key="1">
    <citation type="submission" date="2020-05" db="UniProtKB">
        <authorList>
            <consortium name="EnsemblMetazoa"/>
        </authorList>
    </citation>
    <scope>IDENTIFICATION</scope>
    <source>
        <strain evidence="1">Jacobina</strain>
    </source>
</reference>
<proteinExistence type="predicted"/>